<evidence type="ECO:0000313" key="8">
    <source>
        <dbReference type="EMBL" id="MBK3518528.1"/>
    </source>
</evidence>
<comment type="similarity">
    <text evidence="6">Belongs to the RnpA family.</text>
</comment>
<evidence type="ECO:0000256" key="6">
    <source>
        <dbReference type="HAMAP-Rule" id="MF_00227"/>
    </source>
</evidence>
<dbReference type="GO" id="GO:0004526">
    <property type="term" value="F:ribonuclease P activity"/>
    <property type="evidence" value="ECO:0007669"/>
    <property type="project" value="UniProtKB-EC"/>
</dbReference>
<dbReference type="Pfam" id="PF00825">
    <property type="entry name" value="Ribonuclease_P"/>
    <property type="match status" value="1"/>
</dbReference>
<keyword evidence="4 6" id="KW-0378">Hydrolase</keyword>
<evidence type="ECO:0000256" key="5">
    <source>
        <dbReference type="ARBA" id="ARBA00022884"/>
    </source>
</evidence>
<dbReference type="InterPro" id="IPR000100">
    <property type="entry name" value="RNase_P"/>
</dbReference>
<reference evidence="8 9" key="1">
    <citation type="submission" date="2021-01" db="EMBL/GenBank/DDBJ databases">
        <title>Carboxyliciviraga sp.nov., isolated from coastal sediments.</title>
        <authorList>
            <person name="Lu D."/>
            <person name="Zhang T."/>
        </authorList>
    </citation>
    <scope>NUCLEOTIDE SEQUENCE [LARGE SCALE GENOMIC DNA]</scope>
    <source>
        <strain evidence="8 9">N1Y132</strain>
    </source>
</reference>
<keyword evidence="2 6" id="KW-0540">Nuclease</keyword>
<dbReference type="PANTHER" id="PTHR33992">
    <property type="entry name" value="RIBONUCLEASE P PROTEIN COMPONENT"/>
    <property type="match status" value="1"/>
</dbReference>
<name>A0ABS1HLI9_9BACT</name>
<dbReference type="RefSeq" id="WP_200465755.1">
    <property type="nucleotide sequence ID" value="NZ_JAENRR010000036.1"/>
</dbReference>
<evidence type="ECO:0000256" key="4">
    <source>
        <dbReference type="ARBA" id="ARBA00022801"/>
    </source>
</evidence>
<evidence type="ECO:0000256" key="3">
    <source>
        <dbReference type="ARBA" id="ARBA00022759"/>
    </source>
</evidence>
<evidence type="ECO:0000256" key="1">
    <source>
        <dbReference type="ARBA" id="ARBA00022694"/>
    </source>
</evidence>
<dbReference type="InterPro" id="IPR014721">
    <property type="entry name" value="Ribsml_uS5_D2-typ_fold_subgr"/>
</dbReference>
<evidence type="ECO:0000313" key="9">
    <source>
        <dbReference type="Proteomes" id="UP000605676"/>
    </source>
</evidence>
<keyword evidence="3 6" id="KW-0255">Endonuclease</keyword>
<evidence type="ECO:0000256" key="7">
    <source>
        <dbReference type="NCBIfam" id="TIGR00188"/>
    </source>
</evidence>
<accession>A0ABS1HLI9</accession>
<comment type="function">
    <text evidence="6">RNaseP catalyzes the removal of the 5'-leader sequence from pre-tRNA to produce the mature 5'-terminus. It can also cleave other RNA substrates such as 4.5S RNA. The protein component plays an auxiliary but essential role in vivo by binding to the 5'-leader sequence and broadening the substrate specificity of the ribozyme.</text>
</comment>
<dbReference type="NCBIfam" id="TIGR00188">
    <property type="entry name" value="rnpA"/>
    <property type="match status" value="1"/>
</dbReference>
<comment type="caution">
    <text evidence="8">The sequence shown here is derived from an EMBL/GenBank/DDBJ whole genome shotgun (WGS) entry which is preliminary data.</text>
</comment>
<comment type="catalytic activity">
    <reaction evidence="6">
        <text>Endonucleolytic cleavage of RNA, removing 5'-extranucleotides from tRNA precursor.</text>
        <dbReference type="EC" id="3.1.26.5"/>
    </reaction>
</comment>
<protein>
    <recommendedName>
        <fullName evidence="6 7">Ribonuclease P protein component</fullName>
        <shortName evidence="6">RNase P protein</shortName>
        <shortName evidence="6">RNaseP protein</shortName>
        <ecNumber evidence="6 7">3.1.26.5</ecNumber>
    </recommendedName>
    <alternativeName>
        <fullName evidence="6">Protein C5</fullName>
    </alternativeName>
</protein>
<dbReference type="EC" id="3.1.26.5" evidence="6 7"/>
<dbReference type="PANTHER" id="PTHR33992:SF1">
    <property type="entry name" value="RIBONUCLEASE P PROTEIN COMPONENT"/>
    <property type="match status" value="1"/>
</dbReference>
<organism evidence="8 9">
    <name type="scientific">Carboxylicivirga marina</name>
    <dbReference type="NCBI Taxonomy" id="2800988"/>
    <lineage>
        <taxon>Bacteria</taxon>
        <taxon>Pseudomonadati</taxon>
        <taxon>Bacteroidota</taxon>
        <taxon>Bacteroidia</taxon>
        <taxon>Marinilabiliales</taxon>
        <taxon>Marinilabiliaceae</taxon>
        <taxon>Carboxylicivirga</taxon>
    </lineage>
</organism>
<dbReference type="HAMAP" id="MF_00227">
    <property type="entry name" value="RNase_P"/>
    <property type="match status" value="1"/>
</dbReference>
<dbReference type="Proteomes" id="UP000605676">
    <property type="component" value="Unassembled WGS sequence"/>
</dbReference>
<sequence length="133" mass="15706">MEQQRFTLKKNERLCSRTTIQELFTKGQSFVKYPFRVSYLRVDAEDTANAQVLISVSKKRFKRAYKRNRLKRLSREAYRLNKTEFITSLQKNGLNIAVAFIYLPTEILDYASVEKGMKKALNKLIKDTCREKE</sequence>
<dbReference type="SUPFAM" id="SSF54211">
    <property type="entry name" value="Ribosomal protein S5 domain 2-like"/>
    <property type="match status" value="1"/>
</dbReference>
<keyword evidence="9" id="KW-1185">Reference proteome</keyword>
<comment type="subunit">
    <text evidence="6">Consists of a catalytic RNA component (M1 or rnpB) and a protein subunit.</text>
</comment>
<dbReference type="Gene3D" id="3.30.230.10">
    <property type="match status" value="1"/>
</dbReference>
<gene>
    <name evidence="6 8" type="primary">rnpA</name>
    <name evidence="8" type="ORF">JIV24_14380</name>
</gene>
<dbReference type="EMBL" id="JAENRR010000036">
    <property type="protein sequence ID" value="MBK3518528.1"/>
    <property type="molecule type" value="Genomic_DNA"/>
</dbReference>
<evidence type="ECO:0000256" key="2">
    <source>
        <dbReference type="ARBA" id="ARBA00022722"/>
    </source>
</evidence>
<proteinExistence type="inferred from homology"/>
<dbReference type="InterPro" id="IPR020568">
    <property type="entry name" value="Ribosomal_Su5_D2-typ_SF"/>
</dbReference>
<keyword evidence="1 6" id="KW-0819">tRNA processing</keyword>
<keyword evidence="5 6" id="KW-0694">RNA-binding</keyword>